<proteinExistence type="predicted"/>
<dbReference type="InterPro" id="IPR050769">
    <property type="entry name" value="NAT_camello-type"/>
</dbReference>
<dbReference type="EC" id="2.3.1.-" evidence="3"/>
<dbReference type="GO" id="GO:0008080">
    <property type="term" value="F:N-acetyltransferase activity"/>
    <property type="evidence" value="ECO:0007669"/>
    <property type="project" value="InterPro"/>
</dbReference>
<dbReference type="Pfam" id="PF00583">
    <property type="entry name" value="Acetyltransf_1"/>
    <property type="match status" value="1"/>
</dbReference>
<dbReference type="Gene3D" id="3.40.630.30">
    <property type="match status" value="1"/>
</dbReference>
<dbReference type="EMBL" id="CP157947">
    <property type="protein sequence ID" value="XBS69769.1"/>
    <property type="molecule type" value="Genomic_DNA"/>
</dbReference>
<dbReference type="SUPFAM" id="SSF55729">
    <property type="entry name" value="Acyl-CoA N-acyltransferases (Nat)"/>
    <property type="match status" value="1"/>
</dbReference>
<evidence type="ECO:0000256" key="1">
    <source>
        <dbReference type="ARBA" id="ARBA00022679"/>
    </source>
</evidence>
<protein>
    <submittedName>
        <fullName evidence="3">GNAT family N-acetyltransferase</fullName>
        <ecNumber evidence="3">2.3.1.-</ecNumber>
    </submittedName>
</protein>
<dbReference type="PANTHER" id="PTHR13947:SF37">
    <property type="entry name" value="LD18367P"/>
    <property type="match status" value="1"/>
</dbReference>
<dbReference type="CDD" id="cd04301">
    <property type="entry name" value="NAT_SF"/>
    <property type="match status" value="1"/>
</dbReference>
<organism evidence="3">
    <name type="scientific">Acerihabitans sp. KWT182</name>
    <dbReference type="NCBI Taxonomy" id="3157919"/>
    <lineage>
        <taxon>Bacteria</taxon>
        <taxon>Pseudomonadati</taxon>
        <taxon>Pseudomonadota</taxon>
        <taxon>Gammaproteobacteria</taxon>
        <taxon>Enterobacterales</taxon>
        <taxon>Pectobacteriaceae</taxon>
        <taxon>Acerihabitans</taxon>
    </lineage>
</organism>
<dbReference type="AlphaFoldDB" id="A0AAU7Q9P8"/>
<evidence type="ECO:0000313" key="3">
    <source>
        <dbReference type="EMBL" id="XBS69769.1"/>
    </source>
</evidence>
<gene>
    <name evidence="3" type="ORF">ABK905_26375</name>
</gene>
<dbReference type="PROSITE" id="PS51186">
    <property type="entry name" value="GNAT"/>
    <property type="match status" value="1"/>
</dbReference>
<name>A0AAU7Q9P8_9GAMM</name>
<reference evidence="3" key="1">
    <citation type="submission" date="2024-06" db="EMBL/GenBank/DDBJ databases">
        <authorList>
            <person name="Coelho C."/>
            <person name="Bento M."/>
            <person name="Garcia E."/>
            <person name="Camelo A."/>
            <person name="Brandao I."/>
            <person name="Espirito Santo C."/>
            <person name="Trovao J."/>
            <person name="Verissimo A."/>
            <person name="Costa J."/>
            <person name="Tiago I."/>
        </authorList>
    </citation>
    <scope>NUCLEOTIDE SEQUENCE</scope>
    <source>
        <strain evidence="3">KWT182</strain>
    </source>
</reference>
<keyword evidence="1 3" id="KW-0808">Transferase</keyword>
<feature type="domain" description="N-acetyltransferase" evidence="2">
    <location>
        <begin position="1"/>
        <end position="169"/>
    </location>
</feature>
<accession>A0AAU7Q9P8</accession>
<evidence type="ECO:0000259" key="2">
    <source>
        <dbReference type="PROSITE" id="PS51186"/>
    </source>
</evidence>
<dbReference type="InterPro" id="IPR016181">
    <property type="entry name" value="Acyl_CoA_acyltransferase"/>
</dbReference>
<keyword evidence="3" id="KW-0012">Acyltransferase</keyword>
<sequence length="171" mass="18121">MELIIAAAQDLDYVADLVNKAYRGIAEPDWTTEKVYTNGPRTNASSLNGMIKSGAIILLAPDCDSGGLSGCVALSPAKSGEWGISMLAVSPQAQSAGLGRAIMAGAEKFARDAGARSVKISVINVRVKLIAWYERLGFAKTGEREPFSFGDSEIGGSRHDELELVMLTKSL</sequence>
<dbReference type="PANTHER" id="PTHR13947">
    <property type="entry name" value="GNAT FAMILY N-ACETYLTRANSFERASE"/>
    <property type="match status" value="1"/>
</dbReference>
<dbReference type="InterPro" id="IPR000182">
    <property type="entry name" value="GNAT_dom"/>
</dbReference>